<gene>
    <name evidence="2" type="ORF">GEV02_19560</name>
</gene>
<sequence>MKNCIFLATVFGCLLSGCAGIAPSNLIPIQNGCTIKLSDDLVFEANRGIFGTRYEFRTVQGDYRAIFTDQGGTYYQGAPSCHREKVVVAGGLKGELVGKVVLVSDCGLYVPKDSSNKVSMYIVTGTGASMLLGDTEEQVQRAIAVTTQSGTNAIAIGDSKDRGAQSNNIAISPAVNSASLPPLQAGVAGGVAAGVVGALVQAERGRYFTFPEQVEATAVRHSIGLLCR</sequence>
<organism evidence="2 3">
    <name type="scientific">Rugamonas aquatica</name>
    <dbReference type="NCBI Taxonomy" id="2743357"/>
    <lineage>
        <taxon>Bacteria</taxon>
        <taxon>Pseudomonadati</taxon>
        <taxon>Pseudomonadota</taxon>
        <taxon>Betaproteobacteria</taxon>
        <taxon>Burkholderiales</taxon>
        <taxon>Oxalobacteraceae</taxon>
        <taxon>Telluria group</taxon>
        <taxon>Rugamonas</taxon>
    </lineage>
</organism>
<keyword evidence="1" id="KW-0732">Signal</keyword>
<evidence type="ECO:0000313" key="2">
    <source>
        <dbReference type="EMBL" id="MQA40353.1"/>
    </source>
</evidence>
<proteinExistence type="predicted"/>
<feature type="chain" id="PRO_5025419439" description="Lipoprotein" evidence="1">
    <location>
        <begin position="22"/>
        <end position="228"/>
    </location>
</feature>
<keyword evidence="3" id="KW-1185">Reference proteome</keyword>
<feature type="signal peptide" evidence="1">
    <location>
        <begin position="1"/>
        <end position="21"/>
    </location>
</feature>
<dbReference type="PROSITE" id="PS51257">
    <property type="entry name" value="PROKAR_LIPOPROTEIN"/>
    <property type="match status" value="1"/>
</dbReference>
<name>A0A6A7N5K0_9BURK</name>
<evidence type="ECO:0008006" key="4">
    <source>
        <dbReference type="Google" id="ProtNLM"/>
    </source>
</evidence>
<dbReference type="RefSeq" id="WP_152839558.1">
    <property type="nucleotide sequence ID" value="NZ_WHUG01000008.1"/>
</dbReference>
<dbReference type="AlphaFoldDB" id="A0A6A7N5K0"/>
<reference evidence="2 3" key="1">
    <citation type="submission" date="2019-10" db="EMBL/GenBank/DDBJ databases">
        <title>Two novel species isolated from a subtropical stream in China.</title>
        <authorList>
            <person name="Lu H."/>
        </authorList>
    </citation>
    <scope>NUCLEOTIDE SEQUENCE [LARGE SCALE GENOMIC DNA]</scope>
    <source>
        <strain evidence="2 3">FT29W</strain>
    </source>
</reference>
<dbReference type="EMBL" id="WHUG01000008">
    <property type="protein sequence ID" value="MQA40353.1"/>
    <property type="molecule type" value="Genomic_DNA"/>
</dbReference>
<dbReference type="Proteomes" id="UP000440498">
    <property type="component" value="Unassembled WGS sequence"/>
</dbReference>
<evidence type="ECO:0000256" key="1">
    <source>
        <dbReference type="SAM" id="SignalP"/>
    </source>
</evidence>
<protein>
    <recommendedName>
        <fullName evidence="4">Lipoprotein</fullName>
    </recommendedName>
</protein>
<comment type="caution">
    <text evidence="2">The sequence shown here is derived from an EMBL/GenBank/DDBJ whole genome shotgun (WGS) entry which is preliminary data.</text>
</comment>
<accession>A0A6A7N5K0</accession>
<evidence type="ECO:0000313" key="3">
    <source>
        <dbReference type="Proteomes" id="UP000440498"/>
    </source>
</evidence>